<accession>W3V621</accession>
<protein>
    <submittedName>
        <fullName evidence="1">Uncharacterized protein</fullName>
    </submittedName>
</protein>
<comment type="caution">
    <text evidence="1">The sequence shown here is derived from an EMBL/GenBank/DDBJ whole genome shotgun (WGS) entry which is preliminary data.</text>
</comment>
<gene>
    <name evidence="1" type="ORF">PTE_03203</name>
</gene>
<evidence type="ECO:0000313" key="2">
    <source>
        <dbReference type="Proteomes" id="UP000018957"/>
    </source>
</evidence>
<dbReference type="AlphaFoldDB" id="W3V621"/>
<name>W3V621_9GAMM</name>
<organism evidence="1 2">
    <name type="scientific">Photorhabdus khanii NC19</name>
    <dbReference type="NCBI Taxonomy" id="1004151"/>
    <lineage>
        <taxon>Bacteria</taxon>
        <taxon>Pseudomonadati</taxon>
        <taxon>Pseudomonadota</taxon>
        <taxon>Gammaproteobacteria</taxon>
        <taxon>Enterobacterales</taxon>
        <taxon>Morganellaceae</taxon>
        <taxon>Photorhabdus</taxon>
    </lineage>
</organism>
<reference evidence="1 2" key="1">
    <citation type="submission" date="2013-11" db="EMBL/GenBank/DDBJ databases">
        <title>Elucidation of the Photorhabdus temperata genome and generation of transposon mutant library to identify motility mutants.</title>
        <authorList>
            <person name="Hurst S.G.IV."/>
            <person name="Micheals B."/>
            <person name="Abebe-Akele F."/>
            <person name="Rowedder H."/>
            <person name="Bullock H."/>
            <person name="Jackobeck R."/>
            <person name="Janicki E."/>
            <person name="Tisa L.S."/>
        </authorList>
    </citation>
    <scope>NUCLEOTIDE SEQUENCE [LARGE SCALE GENOMIC DNA]</scope>
    <source>
        <strain evidence="1 2">NC19</strain>
    </source>
</reference>
<keyword evidence="2" id="KW-1185">Reference proteome</keyword>
<dbReference type="EMBL" id="AYSJ01000013">
    <property type="protein sequence ID" value="ETS31248.1"/>
    <property type="molecule type" value="Genomic_DNA"/>
</dbReference>
<evidence type="ECO:0000313" key="1">
    <source>
        <dbReference type="EMBL" id="ETS31248.1"/>
    </source>
</evidence>
<dbReference type="Proteomes" id="UP000018957">
    <property type="component" value="Unassembled WGS sequence"/>
</dbReference>
<proteinExistence type="predicted"/>
<sequence>MLFENFRETIKSIRVFLGSECFQRRYIRGLRDAYKVK</sequence>